<dbReference type="CDD" id="cd06222">
    <property type="entry name" value="RNase_H_like"/>
    <property type="match status" value="1"/>
</dbReference>
<evidence type="ECO:0000313" key="2">
    <source>
        <dbReference type="EMBL" id="GAU30116.1"/>
    </source>
</evidence>
<dbReference type="GO" id="GO:0003676">
    <property type="term" value="F:nucleic acid binding"/>
    <property type="evidence" value="ECO:0007669"/>
    <property type="project" value="InterPro"/>
</dbReference>
<dbReference type="InterPro" id="IPR012337">
    <property type="entry name" value="RNaseH-like_sf"/>
</dbReference>
<dbReference type="EMBL" id="DF973419">
    <property type="protein sequence ID" value="GAU30116.1"/>
    <property type="molecule type" value="Genomic_DNA"/>
</dbReference>
<dbReference type="InterPro" id="IPR036397">
    <property type="entry name" value="RNaseH_sf"/>
</dbReference>
<dbReference type="Pfam" id="PF13456">
    <property type="entry name" value="RVT_3"/>
    <property type="match status" value="1"/>
</dbReference>
<dbReference type="GO" id="GO:0004523">
    <property type="term" value="F:RNA-DNA hybrid ribonuclease activity"/>
    <property type="evidence" value="ECO:0007669"/>
    <property type="project" value="InterPro"/>
</dbReference>
<dbReference type="PANTHER" id="PTHR47723:SF13">
    <property type="entry name" value="PUTATIVE-RELATED"/>
    <property type="match status" value="1"/>
</dbReference>
<dbReference type="InterPro" id="IPR053151">
    <property type="entry name" value="RNase_H-like"/>
</dbReference>
<evidence type="ECO:0000259" key="1">
    <source>
        <dbReference type="Pfam" id="PF13456"/>
    </source>
</evidence>
<dbReference type="InterPro" id="IPR002156">
    <property type="entry name" value="RNaseH_domain"/>
</dbReference>
<dbReference type="Proteomes" id="UP000242715">
    <property type="component" value="Unassembled WGS sequence"/>
</dbReference>
<name>A0A2Z6MBT2_TRISU</name>
<protein>
    <recommendedName>
        <fullName evidence="1">RNase H type-1 domain-containing protein</fullName>
    </recommendedName>
</protein>
<proteinExistence type="predicted"/>
<keyword evidence="3" id="KW-1185">Reference proteome</keyword>
<accession>A0A2Z6MBT2</accession>
<dbReference type="InterPro" id="IPR044730">
    <property type="entry name" value="RNase_H-like_dom_plant"/>
</dbReference>
<dbReference type="OrthoDB" id="1431454at2759"/>
<dbReference type="AlphaFoldDB" id="A0A2Z6MBT2"/>
<sequence length="173" mass="19652">MRVDTSGSVRRDRFFKNLSNNEYGAQKEGWKSIFMVTCWDSDSCKHNQLIGQQRKKDTIFVGWKQPPEGWIKLNCDGVYKESLDLAGCGGLLRDSNGQWIHGYTQKIGACDALHAEMWGMYAGMNLARRQGVTHIIVESDSKLLVDIVTVRCNLNGVTPILIRRIKGLIDFNW</sequence>
<feature type="domain" description="RNase H type-1" evidence="1">
    <location>
        <begin position="74"/>
        <end position="152"/>
    </location>
</feature>
<organism evidence="2 3">
    <name type="scientific">Trifolium subterraneum</name>
    <name type="common">Subterranean clover</name>
    <dbReference type="NCBI Taxonomy" id="3900"/>
    <lineage>
        <taxon>Eukaryota</taxon>
        <taxon>Viridiplantae</taxon>
        <taxon>Streptophyta</taxon>
        <taxon>Embryophyta</taxon>
        <taxon>Tracheophyta</taxon>
        <taxon>Spermatophyta</taxon>
        <taxon>Magnoliopsida</taxon>
        <taxon>eudicotyledons</taxon>
        <taxon>Gunneridae</taxon>
        <taxon>Pentapetalae</taxon>
        <taxon>rosids</taxon>
        <taxon>fabids</taxon>
        <taxon>Fabales</taxon>
        <taxon>Fabaceae</taxon>
        <taxon>Papilionoideae</taxon>
        <taxon>50 kb inversion clade</taxon>
        <taxon>NPAAA clade</taxon>
        <taxon>Hologalegina</taxon>
        <taxon>IRL clade</taxon>
        <taxon>Trifolieae</taxon>
        <taxon>Trifolium</taxon>
    </lineage>
</organism>
<gene>
    <name evidence="2" type="ORF">TSUD_360090</name>
</gene>
<dbReference type="SUPFAM" id="SSF53098">
    <property type="entry name" value="Ribonuclease H-like"/>
    <property type="match status" value="1"/>
</dbReference>
<dbReference type="Gene3D" id="3.30.420.10">
    <property type="entry name" value="Ribonuclease H-like superfamily/Ribonuclease H"/>
    <property type="match status" value="1"/>
</dbReference>
<dbReference type="PANTHER" id="PTHR47723">
    <property type="entry name" value="OS05G0353850 PROTEIN"/>
    <property type="match status" value="1"/>
</dbReference>
<evidence type="ECO:0000313" key="3">
    <source>
        <dbReference type="Proteomes" id="UP000242715"/>
    </source>
</evidence>
<reference evidence="3" key="1">
    <citation type="journal article" date="2017" name="Front. Plant Sci.">
        <title>Climate Clever Clovers: New Paradigm to Reduce the Environmental Footprint of Ruminants by Breeding Low Methanogenic Forages Utilizing Haplotype Variation.</title>
        <authorList>
            <person name="Kaur P."/>
            <person name="Appels R."/>
            <person name="Bayer P.E."/>
            <person name="Keeble-Gagnere G."/>
            <person name="Wang J."/>
            <person name="Hirakawa H."/>
            <person name="Shirasawa K."/>
            <person name="Vercoe P."/>
            <person name="Stefanova K."/>
            <person name="Durmic Z."/>
            <person name="Nichols P."/>
            <person name="Revell C."/>
            <person name="Isobe S.N."/>
            <person name="Edwards D."/>
            <person name="Erskine W."/>
        </authorList>
    </citation>
    <scope>NUCLEOTIDE SEQUENCE [LARGE SCALE GENOMIC DNA]</scope>
    <source>
        <strain evidence="3">cv. Daliak</strain>
    </source>
</reference>